<reference evidence="2" key="1">
    <citation type="submission" date="2020-10" db="EMBL/GenBank/DDBJ databases">
        <title>Connecting structure to function with the recovery of over 1000 high-quality activated sludge metagenome-assembled genomes encoding full-length rRNA genes using long-read sequencing.</title>
        <authorList>
            <person name="Singleton C.M."/>
            <person name="Petriglieri F."/>
            <person name="Kristensen J.M."/>
            <person name="Kirkegaard R.H."/>
            <person name="Michaelsen T.Y."/>
            <person name="Andersen M.H."/>
            <person name="Karst S.M."/>
            <person name="Dueholm M.S."/>
            <person name="Nielsen P.H."/>
            <person name="Albertsen M."/>
        </authorList>
    </citation>
    <scope>NUCLEOTIDE SEQUENCE</scope>
    <source>
        <strain evidence="2">Bjer_18-Q3-R1-45_BAT3C.347</strain>
    </source>
</reference>
<dbReference type="EMBL" id="JADJEV010000003">
    <property type="protein sequence ID" value="MBK6973478.1"/>
    <property type="molecule type" value="Genomic_DNA"/>
</dbReference>
<sequence length="158" mass="17259">MADPGTFVDYLTADHRDSDTLLAWLQEQADAGCFAEARAAFARFRADTLAHFAAEENVLFPEFERLTGIQNGPTEVMRVEHGDALALIADVSLALEEHDANRAHGYAEALLILLQQHNLKEEYILYPAVLGAAGSNAAMLSARVVQAREGTVRPDLQP</sequence>
<dbReference type="PANTHER" id="PTHR39966:SF3">
    <property type="entry name" value="DUF438 DOMAIN-CONTAINING PROTEIN"/>
    <property type="match status" value="1"/>
</dbReference>
<dbReference type="Proteomes" id="UP000807785">
    <property type="component" value="Unassembled WGS sequence"/>
</dbReference>
<proteinExistence type="predicted"/>
<dbReference type="Pfam" id="PF01814">
    <property type="entry name" value="Hemerythrin"/>
    <property type="match status" value="1"/>
</dbReference>
<dbReference type="GO" id="GO:0005886">
    <property type="term" value="C:plasma membrane"/>
    <property type="evidence" value="ECO:0007669"/>
    <property type="project" value="TreeGrafter"/>
</dbReference>
<comment type="caution">
    <text evidence="2">The sequence shown here is derived from an EMBL/GenBank/DDBJ whole genome shotgun (WGS) entry which is preliminary data.</text>
</comment>
<evidence type="ECO:0000259" key="1">
    <source>
        <dbReference type="Pfam" id="PF01814"/>
    </source>
</evidence>
<gene>
    <name evidence="2" type="ORF">IPH26_11225</name>
</gene>
<evidence type="ECO:0000313" key="2">
    <source>
        <dbReference type="EMBL" id="MBK6973478.1"/>
    </source>
</evidence>
<name>A0A9D7HM88_9PROT</name>
<accession>A0A9D7HM88</accession>
<protein>
    <submittedName>
        <fullName evidence="2">Hemerythrin domain-containing protein</fullName>
    </submittedName>
</protein>
<dbReference type="AlphaFoldDB" id="A0A9D7HM88"/>
<organism evidence="2 3">
    <name type="scientific">Candidatus Methylophosphatis roskildensis</name>
    <dbReference type="NCBI Taxonomy" id="2899263"/>
    <lineage>
        <taxon>Bacteria</taxon>
        <taxon>Pseudomonadati</taxon>
        <taxon>Pseudomonadota</taxon>
        <taxon>Betaproteobacteria</taxon>
        <taxon>Nitrosomonadales</taxon>
        <taxon>Sterolibacteriaceae</taxon>
        <taxon>Candidatus Methylophosphatis</taxon>
    </lineage>
</organism>
<dbReference type="PANTHER" id="PTHR39966">
    <property type="entry name" value="BLL2471 PROTEIN-RELATED"/>
    <property type="match status" value="1"/>
</dbReference>
<dbReference type="InterPro" id="IPR012312">
    <property type="entry name" value="Hemerythrin-like"/>
</dbReference>
<evidence type="ECO:0000313" key="3">
    <source>
        <dbReference type="Proteomes" id="UP000807785"/>
    </source>
</evidence>
<dbReference type="Gene3D" id="1.20.120.520">
    <property type="entry name" value="nmb1532 protein domain like"/>
    <property type="match status" value="1"/>
</dbReference>
<feature type="domain" description="Hemerythrin-like" evidence="1">
    <location>
        <begin position="7"/>
        <end position="129"/>
    </location>
</feature>